<dbReference type="EMBL" id="WWBZ02000022">
    <property type="protein sequence ID" value="KAF4307734.1"/>
    <property type="molecule type" value="Genomic_DNA"/>
</dbReference>
<protein>
    <submittedName>
        <fullName evidence="4">Fungal fucose-specific lectin</fullName>
    </submittedName>
</protein>
<dbReference type="Gene3D" id="2.120.10.70">
    <property type="entry name" value="Fucose-specific lectin"/>
    <property type="match status" value="1"/>
</dbReference>
<evidence type="ECO:0000313" key="5">
    <source>
        <dbReference type="Proteomes" id="UP000572817"/>
    </source>
</evidence>
<dbReference type="InterPro" id="IPR012475">
    <property type="entry name" value="Fungal_lectin"/>
</dbReference>
<proteinExistence type="inferred from homology"/>
<organism evidence="4 5">
    <name type="scientific">Botryosphaeria dothidea</name>
    <dbReference type="NCBI Taxonomy" id="55169"/>
    <lineage>
        <taxon>Eukaryota</taxon>
        <taxon>Fungi</taxon>
        <taxon>Dikarya</taxon>
        <taxon>Ascomycota</taxon>
        <taxon>Pezizomycotina</taxon>
        <taxon>Dothideomycetes</taxon>
        <taxon>Dothideomycetes incertae sedis</taxon>
        <taxon>Botryosphaeriales</taxon>
        <taxon>Botryosphaeriaceae</taxon>
        <taxon>Botryosphaeria</taxon>
    </lineage>
</organism>
<dbReference type="AlphaFoldDB" id="A0A8H4N1U6"/>
<comment type="caution">
    <text evidence="4">The sequence shown here is derived from an EMBL/GenBank/DDBJ whole genome shotgun (WGS) entry which is preliminary data.</text>
</comment>
<keyword evidence="3" id="KW-0812">Transmembrane</keyword>
<evidence type="ECO:0000256" key="1">
    <source>
        <dbReference type="ARBA" id="ARBA00009042"/>
    </source>
</evidence>
<comment type="similarity">
    <text evidence="1">Belongs to the fungal fucose-specific lectin family.</text>
</comment>
<feature type="compositionally biased region" description="Basic and acidic residues" evidence="2">
    <location>
        <begin position="46"/>
        <end position="55"/>
    </location>
</feature>
<dbReference type="OrthoDB" id="5205900at2759"/>
<reference evidence="4" key="1">
    <citation type="submission" date="2020-04" db="EMBL/GenBank/DDBJ databases">
        <title>Genome Assembly and Annotation of Botryosphaeria dothidea sdau 11-99, a Latent Pathogen of Apple Fruit Ring Rot in China.</title>
        <authorList>
            <person name="Yu C."/>
            <person name="Diao Y."/>
            <person name="Lu Q."/>
            <person name="Zhao J."/>
            <person name="Cui S."/>
            <person name="Peng C."/>
            <person name="He B."/>
            <person name="Liu H."/>
        </authorList>
    </citation>
    <scope>NUCLEOTIDE SEQUENCE [LARGE SCALE GENOMIC DNA]</scope>
    <source>
        <strain evidence="4">Sdau11-99</strain>
    </source>
</reference>
<feature type="region of interest" description="Disordered" evidence="2">
    <location>
        <begin position="27"/>
        <end position="55"/>
    </location>
</feature>
<dbReference type="SUPFAM" id="SSF89372">
    <property type="entry name" value="Fucose-specific lectin"/>
    <property type="match status" value="1"/>
</dbReference>
<keyword evidence="3" id="KW-0472">Membrane</keyword>
<evidence type="ECO:0000256" key="3">
    <source>
        <dbReference type="SAM" id="Phobius"/>
    </source>
</evidence>
<keyword evidence="5" id="KW-1185">Reference proteome</keyword>
<sequence>MERPSHPENYSTLEVDRDKVQNLPVAKEDEAELPQAINSNAADAPEVVKKREGESDSTVRQRKIWGLRRRTFWVLLAIGIFVIIGAAVGGGVGGALANKGGSSQPSGPPQILPNSNIAAVNYTDAQNVTHYRVYFQATTSSIFQSDYNNSTAAWTVSPIQPSGNRSAIVPLNSTSLSAHVDFHLFFIDSDNTIRELTSTLTDPTWVEGDFKQPLPVVNSSIASSGKQCQQCSTNNTVIFQSQLNNENTLNAVNESANGASKLIASTVSPVLGSGMALTQLLPDINTNYSTFALYVNAGNLQEITYNATSQEWALQNAMETDGVVASLSGEAHIAAWCTVQNNYRHVTVLSTTSSGGVQLISWSGVPGQTGWTQNNALDGFEDVEKNSAITFNEDGRVYAFETADDGTTQLTEWVCEDGSTFDKVGRVNTTVF</sequence>
<name>A0A8H4N1U6_9PEZI</name>
<dbReference type="Proteomes" id="UP000572817">
    <property type="component" value="Unassembled WGS sequence"/>
</dbReference>
<keyword evidence="3" id="KW-1133">Transmembrane helix</keyword>
<evidence type="ECO:0000313" key="4">
    <source>
        <dbReference type="EMBL" id="KAF4307734.1"/>
    </source>
</evidence>
<dbReference type="GO" id="GO:0030246">
    <property type="term" value="F:carbohydrate binding"/>
    <property type="evidence" value="ECO:0007669"/>
    <property type="project" value="UniProtKB-KW"/>
</dbReference>
<feature type="transmembrane region" description="Helical" evidence="3">
    <location>
        <begin position="72"/>
        <end position="96"/>
    </location>
</feature>
<accession>A0A8H4N1U6</accession>
<dbReference type="Pfam" id="PF07938">
    <property type="entry name" value="Fungal_lectin"/>
    <property type="match status" value="1"/>
</dbReference>
<gene>
    <name evidence="4" type="ORF">GTA08_BOTSDO04292</name>
</gene>
<evidence type="ECO:0000256" key="2">
    <source>
        <dbReference type="SAM" id="MobiDB-lite"/>
    </source>
</evidence>